<protein>
    <submittedName>
        <fullName evidence="2">Uncharacterized protein</fullName>
    </submittedName>
</protein>
<organism evidence="2 3">
    <name type="scientific">Helianthus annuus</name>
    <name type="common">Common sunflower</name>
    <dbReference type="NCBI Taxonomy" id="4232"/>
    <lineage>
        <taxon>Eukaryota</taxon>
        <taxon>Viridiplantae</taxon>
        <taxon>Streptophyta</taxon>
        <taxon>Embryophyta</taxon>
        <taxon>Tracheophyta</taxon>
        <taxon>Spermatophyta</taxon>
        <taxon>Magnoliopsida</taxon>
        <taxon>eudicotyledons</taxon>
        <taxon>Gunneridae</taxon>
        <taxon>Pentapetalae</taxon>
        <taxon>asterids</taxon>
        <taxon>campanulids</taxon>
        <taxon>Asterales</taxon>
        <taxon>Asteraceae</taxon>
        <taxon>Asteroideae</taxon>
        <taxon>Heliantheae alliance</taxon>
        <taxon>Heliantheae</taxon>
        <taxon>Helianthus</taxon>
    </lineage>
</organism>
<dbReference type="AlphaFoldDB" id="A0A9K3I421"/>
<name>A0A9K3I421_HELAN</name>
<sequence>MLQVIMSSSESSGLSEEHDPMAIVSDDEIAPVPEIFTSDSKSDPEMMPDDEDLDEFQPFALPDFGDDDIPLEDDVLALPLPIHNQLIIAHPDGEHVVEPILIHAIPLAAIPVEDWPFIVDLDDDVEVLVFQVDHPIEDLGDGEVFEIAILDVTSPVVSVINISSDSDPDSDANSWESVTSSSLKAAGLEAYPTDDDDAMSAAPAKPTLVSTPTDTPPRTPTHVTSGTLSQPPTLVGRSSWIRHIRFASAFPHTPPTHEGEPSGHPHVSPPEMSPHFQLSQSFPPSPPHVMPSSEPYHPSHHSGYTRDHLLLSLQLQVEIL</sequence>
<reference evidence="2" key="2">
    <citation type="submission" date="2020-06" db="EMBL/GenBank/DDBJ databases">
        <title>Helianthus annuus Genome sequencing and assembly Release 2.</title>
        <authorList>
            <person name="Gouzy J."/>
            <person name="Langlade N."/>
            <person name="Munos S."/>
        </authorList>
    </citation>
    <scope>NUCLEOTIDE SEQUENCE</scope>
    <source>
        <tissue evidence="2">Leaves</tissue>
    </source>
</reference>
<proteinExistence type="predicted"/>
<accession>A0A9K3I421</accession>
<evidence type="ECO:0000256" key="1">
    <source>
        <dbReference type="SAM" id="MobiDB-lite"/>
    </source>
</evidence>
<dbReference type="EMBL" id="MNCJ02000324">
    <property type="protein sequence ID" value="KAF5789868.1"/>
    <property type="molecule type" value="Genomic_DNA"/>
</dbReference>
<dbReference type="Proteomes" id="UP000215914">
    <property type="component" value="Unassembled WGS sequence"/>
</dbReference>
<comment type="caution">
    <text evidence="2">The sequence shown here is derived from an EMBL/GenBank/DDBJ whole genome shotgun (WGS) entry which is preliminary data.</text>
</comment>
<feature type="region of interest" description="Disordered" evidence="1">
    <location>
        <begin position="192"/>
        <end position="233"/>
    </location>
</feature>
<reference evidence="2" key="1">
    <citation type="journal article" date="2017" name="Nature">
        <title>The sunflower genome provides insights into oil metabolism, flowering and Asterid evolution.</title>
        <authorList>
            <person name="Badouin H."/>
            <person name="Gouzy J."/>
            <person name="Grassa C.J."/>
            <person name="Murat F."/>
            <person name="Staton S.E."/>
            <person name="Cottret L."/>
            <person name="Lelandais-Briere C."/>
            <person name="Owens G.L."/>
            <person name="Carrere S."/>
            <person name="Mayjonade B."/>
            <person name="Legrand L."/>
            <person name="Gill N."/>
            <person name="Kane N.C."/>
            <person name="Bowers J.E."/>
            <person name="Hubner S."/>
            <person name="Bellec A."/>
            <person name="Berard A."/>
            <person name="Berges H."/>
            <person name="Blanchet N."/>
            <person name="Boniface M.C."/>
            <person name="Brunel D."/>
            <person name="Catrice O."/>
            <person name="Chaidir N."/>
            <person name="Claudel C."/>
            <person name="Donnadieu C."/>
            <person name="Faraut T."/>
            <person name="Fievet G."/>
            <person name="Helmstetter N."/>
            <person name="King M."/>
            <person name="Knapp S.J."/>
            <person name="Lai Z."/>
            <person name="Le Paslier M.C."/>
            <person name="Lippi Y."/>
            <person name="Lorenzon L."/>
            <person name="Mandel J.R."/>
            <person name="Marage G."/>
            <person name="Marchand G."/>
            <person name="Marquand E."/>
            <person name="Bret-Mestries E."/>
            <person name="Morien E."/>
            <person name="Nambeesan S."/>
            <person name="Nguyen T."/>
            <person name="Pegot-Espagnet P."/>
            <person name="Pouilly N."/>
            <person name="Raftis F."/>
            <person name="Sallet E."/>
            <person name="Schiex T."/>
            <person name="Thomas J."/>
            <person name="Vandecasteele C."/>
            <person name="Vares D."/>
            <person name="Vear F."/>
            <person name="Vautrin S."/>
            <person name="Crespi M."/>
            <person name="Mangin B."/>
            <person name="Burke J.M."/>
            <person name="Salse J."/>
            <person name="Munos S."/>
            <person name="Vincourt P."/>
            <person name="Rieseberg L.H."/>
            <person name="Langlade N.B."/>
        </authorList>
    </citation>
    <scope>NUCLEOTIDE SEQUENCE</scope>
    <source>
        <tissue evidence="2">Leaves</tissue>
    </source>
</reference>
<feature type="region of interest" description="Disordered" evidence="1">
    <location>
        <begin position="1"/>
        <end position="26"/>
    </location>
</feature>
<evidence type="ECO:0000313" key="2">
    <source>
        <dbReference type="EMBL" id="KAF5789868.1"/>
    </source>
</evidence>
<feature type="region of interest" description="Disordered" evidence="1">
    <location>
        <begin position="251"/>
        <end position="303"/>
    </location>
</feature>
<keyword evidence="3" id="KW-1185">Reference proteome</keyword>
<dbReference type="Gramene" id="mRNA:HanXRQr2_Chr09g0376291">
    <property type="protein sequence ID" value="CDS:HanXRQr2_Chr09g0376291.1"/>
    <property type="gene ID" value="HanXRQr2_Chr09g0376291"/>
</dbReference>
<gene>
    <name evidence="2" type="ORF">HanXRQr2_Chr09g0376291</name>
</gene>
<evidence type="ECO:0000313" key="3">
    <source>
        <dbReference type="Proteomes" id="UP000215914"/>
    </source>
</evidence>
<feature type="compositionally biased region" description="Low complexity" evidence="1">
    <location>
        <begin position="273"/>
        <end position="282"/>
    </location>
</feature>